<feature type="non-terminal residue" evidence="2">
    <location>
        <position position="1"/>
    </location>
</feature>
<evidence type="ECO:0000313" key="2">
    <source>
        <dbReference type="EMBL" id="JAT05874.1"/>
    </source>
</evidence>
<reference evidence="2" key="1">
    <citation type="submission" date="2015-11" db="EMBL/GenBank/DDBJ databases">
        <title>De novo transcriptome assembly of four potential Pierce s Disease insect vectors from Arizona vineyards.</title>
        <authorList>
            <person name="Tassone E.E."/>
        </authorList>
    </citation>
    <scope>NUCLEOTIDE SEQUENCE</scope>
</reference>
<organism evidence="2">
    <name type="scientific">Homalodisca liturata</name>
    <dbReference type="NCBI Taxonomy" id="320908"/>
    <lineage>
        <taxon>Eukaryota</taxon>
        <taxon>Metazoa</taxon>
        <taxon>Ecdysozoa</taxon>
        <taxon>Arthropoda</taxon>
        <taxon>Hexapoda</taxon>
        <taxon>Insecta</taxon>
        <taxon>Pterygota</taxon>
        <taxon>Neoptera</taxon>
        <taxon>Paraneoptera</taxon>
        <taxon>Hemiptera</taxon>
        <taxon>Auchenorrhyncha</taxon>
        <taxon>Membracoidea</taxon>
        <taxon>Cicadellidae</taxon>
        <taxon>Cicadellinae</taxon>
        <taxon>Proconiini</taxon>
        <taxon>Homalodisca</taxon>
    </lineage>
</organism>
<sequence length="153" mass="17333">GWANMSLALWLCITIALVPFSSATKGTPSYVIGQYSRTTKYAFLGHLEQNFDAGAVVLHFNTCYEYEFRIDKIVVTTPYQYPSVHCNLVAGGIYDTYFGLKVTGRGLTFYDLEVWVTWRATVVTVEQAFVLKEFKMFHPCANPRPKPPTDIDN</sequence>
<keyword evidence="1" id="KW-0732">Signal</keyword>
<evidence type="ECO:0008006" key="3">
    <source>
        <dbReference type="Google" id="ProtNLM"/>
    </source>
</evidence>
<protein>
    <recommendedName>
        <fullName evidence="3">Secreted protein</fullName>
    </recommendedName>
</protein>
<dbReference type="AlphaFoldDB" id="A0A1B6K3X7"/>
<dbReference type="EMBL" id="GECU01001833">
    <property type="protein sequence ID" value="JAT05874.1"/>
    <property type="molecule type" value="Transcribed_RNA"/>
</dbReference>
<feature type="chain" id="PRO_5008586264" description="Secreted protein" evidence="1">
    <location>
        <begin position="24"/>
        <end position="153"/>
    </location>
</feature>
<evidence type="ECO:0000256" key="1">
    <source>
        <dbReference type="SAM" id="SignalP"/>
    </source>
</evidence>
<proteinExistence type="predicted"/>
<accession>A0A1B6K3X7</accession>
<gene>
    <name evidence="2" type="ORF">g.3721</name>
</gene>
<feature type="signal peptide" evidence="1">
    <location>
        <begin position="1"/>
        <end position="23"/>
    </location>
</feature>
<name>A0A1B6K3X7_9HEMI</name>